<dbReference type="RefSeq" id="WP_022401254.1">
    <property type="nucleotide sequence ID" value="NZ_CACRTC010000045.1"/>
</dbReference>
<dbReference type="SMART" id="SM00670">
    <property type="entry name" value="PINc"/>
    <property type="match status" value="1"/>
</dbReference>
<dbReference type="EMBL" id="CZAF01000006">
    <property type="protein sequence ID" value="CUP03399.1"/>
    <property type="molecule type" value="Genomic_DNA"/>
</dbReference>
<dbReference type="OrthoDB" id="597986at2"/>
<reference evidence="7 8" key="2">
    <citation type="journal article" date="2019" name="Nat. Med.">
        <title>A library of human gut bacterial isolates paired with longitudinal multiomics data enables mechanistic microbiome research.</title>
        <authorList>
            <person name="Poyet M."/>
            <person name="Groussin M."/>
            <person name="Gibbons S.M."/>
            <person name="Avila-Pacheco J."/>
            <person name="Jiang X."/>
            <person name="Kearney S.M."/>
            <person name="Perrotta A.R."/>
            <person name="Berdy B."/>
            <person name="Zhao S."/>
            <person name="Lieberman T.D."/>
            <person name="Swanson P.K."/>
            <person name="Smith M."/>
            <person name="Roesemann S."/>
            <person name="Alexander J.E."/>
            <person name="Rich S.A."/>
            <person name="Livny J."/>
            <person name="Vlamakis H."/>
            <person name="Clish C."/>
            <person name="Bullock K."/>
            <person name="Deik A."/>
            <person name="Scott J."/>
            <person name="Pierce K.A."/>
            <person name="Xavier R.J."/>
            <person name="Alm E.J."/>
        </authorList>
    </citation>
    <scope>NUCLEOTIDE SEQUENCE [LARGE SCALE GENOMIC DNA]</scope>
    <source>
        <strain evidence="3 7">BIOML-A42</strain>
        <strain evidence="4 8">BIOML-A5</strain>
    </source>
</reference>
<evidence type="ECO:0000313" key="8">
    <source>
        <dbReference type="Proteomes" id="UP000462376"/>
    </source>
</evidence>
<evidence type="ECO:0000313" key="7">
    <source>
        <dbReference type="Proteomes" id="UP000432488"/>
    </source>
</evidence>
<dbReference type="Proteomes" id="UP000095614">
    <property type="component" value="Unassembled WGS sequence"/>
</dbReference>
<dbReference type="InterPro" id="IPR002716">
    <property type="entry name" value="PIN_dom"/>
</dbReference>
<evidence type="ECO:0000313" key="3">
    <source>
        <dbReference type="EMBL" id="KAB4090192.1"/>
    </source>
</evidence>
<dbReference type="InterPro" id="IPR002850">
    <property type="entry name" value="PIN_toxin-like"/>
</dbReference>
<dbReference type="Pfam" id="PF13470">
    <property type="entry name" value="PIN_3"/>
    <property type="match status" value="1"/>
</dbReference>
<dbReference type="EMBL" id="JAQNQY010000013">
    <property type="protein sequence ID" value="MDC1753330.1"/>
    <property type="molecule type" value="Genomic_DNA"/>
</dbReference>
<dbReference type="Gene3D" id="3.40.50.1010">
    <property type="entry name" value="5'-nuclease"/>
    <property type="match status" value="1"/>
</dbReference>
<dbReference type="NCBIfam" id="TIGR00305">
    <property type="entry name" value="putative toxin-antitoxin system toxin component, PIN family"/>
    <property type="match status" value="1"/>
</dbReference>
<evidence type="ECO:0000313" key="6">
    <source>
        <dbReference type="Proteomes" id="UP000095614"/>
    </source>
</evidence>
<evidence type="ECO:0000259" key="1">
    <source>
        <dbReference type="SMART" id="SM00670"/>
    </source>
</evidence>
<reference evidence="5" key="3">
    <citation type="submission" date="2022-10" db="EMBL/GenBank/DDBJ databases">
        <title>Human gut microbiome strain richness.</title>
        <authorList>
            <person name="Chen-Liaw A."/>
        </authorList>
    </citation>
    <scope>NUCLEOTIDE SEQUENCE</scope>
    <source>
        <strain evidence="5">A1_m1001262Bd0_191120</strain>
    </source>
</reference>
<proteinExistence type="predicted"/>
<evidence type="ECO:0000313" key="2">
    <source>
        <dbReference type="EMBL" id="CUP03399.1"/>
    </source>
</evidence>
<evidence type="ECO:0000313" key="5">
    <source>
        <dbReference type="EMBL" id="MDC1753330.1"/>
    </source>
</evidence>
<dbReference type="PANTHER" id="PTHR34610">
    <property type="entry name" value="SSL7007 PROTEIN"/>
    <property type="match status" value="1"/>
</dbReference>
<organism evidence="2 6">
    <name type="scientific">Bacteroides uniformis</name>
    <dbReference type="NCBI Taxonomy" id="820"/>
    <lineage>
        <taxon>Bacteria</taxon>
        <taxon>Pseudomonadati</taxon>
        <taxon>Bacteroidota</taxon>
        <taxon>Bacteroidia</taxon>
        <taxon>Bacteroidales</taxon>
        <taxon>Bacteroidaceae</taxon>
        <taxon>Bacteroides</taxon>
    </lineage>
</organism>
<dbReference type="PANTHER" id="PTHR34610:SF4">
    <property type="entry name" value="SLL8027 PROTEIN"/>
    <property type="match status" value="1"/>
</dbReference>
<dbReference type="EMBL" id="WCTL01000004">
    <property type="protein sequence ID" value="KAB4238443.1"/>
    <property type="molecule type" value="Genomic_DNA"/>
</dbReference>
<protein>
    <submittedName>
        <fullName evidence="2">Predicted nucleotide-binding protein</fullName>
    </submittedName>
    <submittedName>
        <fullName evidence="3 5">Toxin-antitoxin system toxin component, PIN family</fullName>
    </submittedName>
</protein>
<feature type="domain" description="PIN" evidence="1">
    <location>
        <begin position="7"/>
        <end position="119"/>
    </location>
</feature>
<accession>A0A174K2A6</accession>
<dbReference type="AlphaFoldDB" id="A0A174K2A6"/>
<dbReference type="EMBL" id="WCUV01000009">
    <property type="protein sequence ID" value="KAB4090192.1"/>
    <property type="molecule type" value="Genomic_DNA"/>
</dbReference>
<dbReference type="SUPFAM" id="SSF88723">
    <property type="entry name" value="PIN domain-like"/>
    <property type="match status" value="1"/>
</dbReference>
<gene>
    <name evidence="2" type="ORF">ERS852462_02406</name>
    <name evidence="4" type="ORF">GAP47_07015</name>
    <name evidence="3" type="ORF">GAQ56_13855</name>
    <name evidence="5" type="ORF">POY80_12845</name>
</gene>
<sequence>MRSDCKTRIIVDTNLWISFLIGKKLAGLLDFLSDEKVELVVSQELLNEVLEVASRPKLKKYFSQEHLNLVEDFMTQETLFCRINNVPARCRDSKDDYLLELALVSKANYLITGDKDLLSMGEIGCCQIITVMEFDALISSSGYSSFVHENFEDYYHLVVGE</sequence>
<reference evidence="2 6" key="1">
    <citation type="submission" date="2015-09" db="EMBL/GenBank/DDBJ databases">
        <authorList>
            <consortium name="Pathogen Informatics"/>
        </authorList>
    </citation>
    <scope>NUCLEOTIDE SEQUENCE [LARGE SCALE GENOMIC DNA]</scope>
    <source>
        <strain evidence="2 6">2789STDY5834847</strain>
    </source>
</reference>
<evidence type="ECO:0000313" key="4">
    <source>
        <dbReference type="EMBL" id="KAB4238443.1"/>
    </source>
</evidence>
<dbReference type="InterPro" id="IPR029060">
    <property type="entry name" value="PIN-like_dom_sf"/>
</dbReference>
<dbReference type="Proteomes" id="UP001218502">
    <property type="component" value="Unassembled WGS sequence"/>
</dbReference>
<name>A0A174K2A6_BACUN</name>
<dbReference type="Proteomes" id="UP000432488">
    <property type="component" value="Unassembled WGS sequence"/>
</dbReference>
<dbReference type="Proteomes" id="UP000462376">
    <property type="component" value="Unassembled WGS sequence"/>
</dbReference>